<feature type="domain" description="Response regulatory" evidence="5">
    <location>
        <begin position="17"/>
        <end position="132"/>
    </location>
</feature>
<dbReference type="Gene3D" id="3.40.50.2300">
    <property type="match status" value="1"/>
</dbReference>
<keyword evidence="1 4" id="KW-0597">Phosphoprotein</keyword>
<dbReference type="PANTHER" id="PTHR44591:SF3">
    <property type="entry name" value="RESPONSE REGULATORY DOMAIN-CONTAINING PROTEIN"/>
    <property type="match status" value="1"/>
</dbReference>
<keyword evidence="3" id="KW-0804">Transcription</keyword>
<keyword evidence="7" id="KW-1185">Reference proteome</keyword>
<dbReference type="RefSeq" id="WP_183310090.1">
    <property type="nucleotide sequence ID" value="NZ_JACIEW010000002.1"/>
</dbReference>
<dbReference type="PANTHER" id="PTHR44591">
    <property type="entry name" value="STRESS RESPONSE REGULATOR PROTEIN 1"/>
    <property type="match status" value="1"/>
</dbReference>
<evidence type="ECO:0000256" key="1">
    <source>
        <dbReference type="ARBA" id="ARBA00022553"/>
    </source>
</evidence>
<dbReference type="GO" id="GO:0003677">
    <property type="term" value="F:DNA binding"/>
    <property type="evidence" value="ECO:0007669"/>
    <property type="project" value="UniProtKB-KW"/>
</dbReference>
<name>A0A7W6ILL1_9HYPH</name>
<dbReference type="SUPFAM" id="SSF52172">
    <property type="entry name" value="CheY-like"/>
    <property type="match status" value="1"/>
</dbReference>
<reference evidence="6 7" key="1">
    <citation type="submission" date="2020-08" db="EMBL/GenBank/DDBJ databases">
        <title>Genomic Encyclopedia of Type Strains, Phase IV (KMG-IV): sequencing the most valuable type-strain genomes for metagenomic binning, comparative biology and taxonomic classification.</title>
        <authorList>
            <person name="Goeker M."/>
        </authorList>
    </citation>
    <scope>NUCLEOTIDE SEQUENCE [LARGE SCALE GENOMIC DNA]</scope>
    <source>
        <strain evidence="6 7">DSM 23447</strain>
    </source>
</reference>
<dbReference type="GO" id="GO:0000160">
    <property type="term" value="P:phosphorelay signal transduction system"/>
    <property type="evidence" value="ECO:0007669"/>
    <property type="project" value="InterPro"/>
</dbReference>
<evidence type="ECO:0000256" key="2">
    <source>
        <dbReference type="ARBA" id="ARBA00023015"/>
    </source>
</evidence>
<comment type="caution">
    <text evidence="6">The sequence shown here is derived from an EMBL/GenBank/DDBJ whole genome shotgun (WGS) entry which is preliminary data.</text>
</comment>
<evidence type="ECO:0000259" key="5">
    <source>
        <dbReference type="PROSITE" id="PS50110"/>
    </source>
</evidence>
<protein>
    <submittedName>
        <fullName evidence="6">DNA-binding NarL/FixJ family response regulator</fullName>
    </submittedName>
</protein>
<keyword evidence="2" id="KW-0805">Transcription regulation</keyword>
<accession>A0A7W6ILL1</accession>
<dbReference type="Pfam" id="PF00072">
    <property type="entry name" value="Response_reg"/>
    <property type="match status" value="1"/>
</dbReference>
<dbReference type="InterPro" id="IPR011006">
    <property type="entry name" value="CheY-like_superfamily"/>
</dbReference>
<dbReference type="Proteomes" id="UP000547011">
    <property type="component" value="Unassembled WGS sequence"/>
</dbReference>
<gene>
    <name evidence="6" type="ORF">GGR20_000957</name>
</gene>
<dbReference type="AlphaFoldDB" id="A0A7W6ILL1"/>
<dbReference type="EMBL" id="JACIEW010000002">
    <property type="protein sequence ID" value="MBB4051321.1"/>
    <property type="molecule type" value="Genomic_DNA"/>
</dbReference>
<evidence type="ECO:0000256" key="3">
    <source>
        <dbReference type="ARBA" id="ARBA00023163"/>
    </source>
</evidence>
<dbReference type="InterPro" id="IPR001789">
    <property type="entry name" value="Sig_transdc_resp-reg_receiver"/>
</dbReference>
<evidence type="ECO:0000313" key="7">
    <source>
        <dbReference type="Proteomes" id="UP000547011"/>
    </source>
</evidence>
<dbReference type="InterPro" id="IPR050595">
    <property type="entry name" value="Bact_response_regulator"/>
</dbReference>
<sequence length="134" mass="14523">MTPEAPTPRSGSNAPKRILIVEDEFLIALSAEEALLAEGFDVVGVAATFEQALSIAERERPDLVLMDIRLASSRDGVDTAIEIRRRFGLASLFTSANQDPENVARAQVAEPVGWLPKPYNIESLIAAVCKFAAR</sequence>
<feature type="modified residue" description="4-aspartylphosphate" evidence="4">
    <location>
        <position position="67"/>
    </location>
</feature>
<evidence type="ECO:0000313" key="6">
    <source>
        <dbReference type="EMBL" id="MBB4051321.1"/>
    </source>
</evidence>
<evidence type="ECO:0000256" key="4">
    <source>
        <dbReference type="PROSITE-ProRule" id="PRU00169"/>
    </source>
</evidence>
<dbReference type="CDD" id="cd17534">
    <property type="entry name" value="REC_DC-like"/>
    <property type="match status" value="1"/>
</dbReference>
<dbReference type="PROSITE" id="PS50110">
    <property type="entry name" value="RESPONSE_REGULATORY"/>
    <property type="match status" value="1"/>
</dbReference>
<dbReference type="SMART" id="SM00448">
    <property type="entry name" value="REC"/>
    <property type="match status" value="1"/>
</dbReference>
<proteinExistence type="predicted"/>
<keyword evidence="6" id="KW-0238">DNA-binding</keyword>
<organism evidence="6 7">
    <name type="scientific">Devosia subaequoris</name>
    <dbReference type="NCBI Taxonomy" id="395930"/>
    <lineage>
        <taxon>Bacteria</taxon>
        <taxon>Pseudomonadati</taxon>
        <taxon>Pseudomonadota</taxon>
        <taxon>Alphaproteobacteria</taxon>
        <taxon>Hyphomicrobiales</taxon>
        <taxon>Devosiaceae</taxon>
        <taxon>Devosia</taxon>
    </lineage>
</organism>